<dbReference type="Proteomes" id="UP001566132">
    <property type="component" value="Unassembled WGS sequence"/>
</dbReference>
<comment type="subunit">
    <text evidence="6">Component of the RNA polymerase III (Pol III) complex consisting of 17 subunits.</text>
</comment>
<comment type="function">
    <text evidence="6">DNA-dependent RNA polymerase catalyzes the transcription of DNA into RNA using the four ribonucleoside triphosphates as substrates. Specific core component of RNA polymerase III which synthesizes small RNAs, such as 5S rRNA and tRNAs.</text>
</comment>
<comment type="caution">
    <text evidence="10">The sequence shown here is derived from an EMBL/GenBank/DDBJ whole genome shotgun (WGS) entry which is preliminary data.</text>
</comment>
<sequence>MSVVYGKIVSLIIMERFGLVLAKVASFLFKTPDSPLLFIKRGTELPLSKIKESLCILIKHGLVTFRPNKNENLANYSLDSNKVLLMLRYPKYLNFVKKQFGDESEIIIEEVLLRGYLPASELILKVYDRMSKNCNKPPSLSIIKDKLVYLITSKYLKRIPSAENKPVPNLVQNETMMHVLPPIELKTLITYQNDQRTVLPDKNIYWTVNFERFHQDMRDKIVVAAFERKFDEHAAEIIKLFLRQMYVRTEPWSDISNPIPAMEVKDILKRQANSSVALAFFDQYLTVMEQDNSRLLRKAGEASGGSYQIHLKETFTQLVWNLIEQVILEKHDTKAARIFRLVKLKPYIEPDRIQQLAMIPAKDAKKLSYQLYEENFFRIQELRKTPTVSGPVKNFTLFHIELDNVVRMLLEMCYKTLFNHITRRNHERELNTRIIDKKQRVDTILMGMKSQGATPEQIADIEELITPPERVVLDNIDKIMKKLNTVELEVDDTIFMLFIKDCDEYATQRTSSR</sequence>
<keyword evidence="3 6" id="KW-0240">DNA-directed RNA polymerase</keyword>
<evidence type="ECO:0000256" key="6">
    <source>
        <dbReference type="RuleBase" id="RU367076"/>
    </source>
</evidence>
<evidence type="ECO:0000313" key="11">
    <source>
        <dbReference type="Proteomes" id="UP001566132"/>
    </source>
</evidence>
<protein>
    <recommendedName>
        <fullName evidence="6">DNA-directed RNA polymerase III subunit RPC3</fullName>
        <shortName evidence="6">RNA polymerase III subunit C3</shortName>
    </recommendedName>
</protein>
<comment type="similarity">
    <text evidence="2 6">Belongs to the eukaryotic RPC3/POLR3C RNA polymerase subunit family.</text>
</comment>
<dbReference type="GO" id="GO:0003697">
    <property type="term" value="F:single-stranded DNA binding"/>
    <property type="evidence" value="ECO:0007669"/>
    <property type="project" value="UniProtKB-UniRule"/>
</dbReference>
<dbReference type="InterPro" id="IPR008806">
    <property type="entry name" value="RNA_pol_III_Rpc82_C"/>
</dbReference>
<evidence type="ECO:0000259" key="8">
    <source>
        <dbReference type="Pfam" id="PF08221"/>
    </source>
</evidence>
<evidence type="ECO:0000256" key="3">
    <source>
        <dbReference type="ARBA" id="ARBA00022478"/>
    </source>
</evidence>
<proteinExistence type="inferred from homology"/>
<evidence type="ECO:0000313" key="10">
    <source>
        <dbReference type="EMBL" id="KAL1509169.1"/>
    </source>
</evidence>
<accession>A0ABD1F1S7</accession>
<feature type="domain" description="RNA polymerase III Rpc82 C -terminal" evidence="7">
    <location>
        <begin position="197"/>
        <end position="318"/>
    </location>
</feature>
<dbReference type="InterPro" id="IPR039748">
    <property type="entry name" value="RPC3"/>
</dbReference>
<dbReference type="FunFam" id="1.10.10.10:FF:000199">
    <property type="entry name" value="DNA-directed RNA polymerase III subunit RPC3"/>
    <property type="match status" value="1"/>
</dbReference>
<name>A0ABD1F1S7_HYPHA</name>
<keyword evidence="5 6" id="KW-0539">Nucleus</keyword>
<dbReference type="Gene3D" id="1.10.10.10">
    <property type="entry name" value="Winged helix-like DNA-binding domain superfamily/Winged helix DNA-binding domain"/>
    <property type="match status" value="4"/>
</dbReference>
<keyword evidence="4 6" id="KW-0804">Transcription</keyword>
<evidence type="ECO:0000259" key="7">
    <source>
        <dbReference type="Pfam" id="PF05645"/>
    </source>
</evidence>
<dbReference type="GO" id="GO:0005666">
    <property type="term" value="C:RNA polymerase III complex"/>
    <property type="evidence" value="ECO:0007669"/>
    <property type="project" value="UniProtKB-UniRule"/>
</dbReference>
<dbReference type="AlphaFoldDB" id="A0ABD1F1S7"/>
<dbReference type="Pfam" id="PF20912">
    <property type="entry name" value="RPC3_helical"/>
    <property type="match status" value="1"/>
</dbReference>
<evidence type="ECO:0000256" key="4">
    <source>
        <dbReference type="ARBA" id="ARBA00023163"/>
    </source>
</evidence>
<dbReference type="InterPro" id="IPR055207">
    <property type="entry name" value="POLR3C_WHD"/>
</dbReference>
<reference evidence="10 11" key="1">
    <citation type="submission" date="2024-05" db="EMBL/GenBank/DDBJ databases">
        <title>Genetic variation in Jamaican populations of the coffee berry borer (Hypothenemus hampei).</title>
        <authorList>
            <person name="Errbii M."/>
            <person name="Myrie A."/>
        </authorList>
    </citation>
    <scope>NUCLEOTIDE SEQUENCE [LARGE SCALE GENOMIC DNA]</scope>
    <source>
        <strain evidence="10">JA-Hopewell-2020-01-JO</strain>
        <tissue evidence="10">Whole body</tissue>
    </source>
</reference>
<dbReference type="PANTHER" id="PTHR12949">
    <property type="entry name" value="RNA POLYMERASE III DNA DIRECTED -RELATED"/>
    <property type="match status" value="1"/>
</dbReference>
<evidence type="ECO:0000256" key="5">
    <source>
        <dbReference type="ARBA" id="ARBA00023242"/>
    </source>
</evidence>
<evidence type="ECO:0000256" key="1">
    <source>
        <dbReference type="ARBA" id="ARBA00004123"/>
    </source>
</evidence>
<dbReference type="InterPro" id="IPR036388">
    <property type="entry name" value="WH-like_DNA-bd_sf"/>
</dbReference>
<evidence type="ECO:0000256" key="2">
    <source>
        <dbReference type="ARBA" id="ARBA00007206"/>
    </source>
</evidence>
<dbReference type="InterPro" id="IPR013197">
    <property type="entry name" value="RNA_pol_III_RPC82-rel_HTH"/>
</dbReference>
<comment type="subcellular location">
    <subcellularLocation>
        <location evidence="1 6">Nucleus</location>
    </subcellularLocation>
</comment>
<dbReference type="Gene3D" id="6.10.140.1450">
    <property type="match status" value="1"/>
</dbReference>
<dbReference type="PANTHER" id="PTHR12949:SF0">
    <property type="entry name" value="DNA-DIRECTED RNA POLYMERASE III SUBUNIT RPC3"/>
    <property type="match status" value="1"/>
</dbReference>
<feature type="domain" description="DNA-directed RNA polymerase III subunit RPC3 winged-helix" evidence="9">
    <location>
        <begin position="323"/>
        <end position="400"/>
    </location>
</feature>
<keyword evidence="11" id="KW-1185">Reference proteome</keyword>
<gene>
    <name evidence="10" type="ORF">ABEB36_003948</name>
</gene>
<feature type="domain" description="RNA polymerase III subunit RPC82-related helix-turn-helix" evidence="8">
    <location>
        <begin position="8"/>
        <end position="65"/>
    </location>
</feature>
<evidence type="ECO:0000259" key="9">
    <source>
        <dbReference type="Pfam" id="PF22536"/>
    </source>
</evidence>
<dbReference type="Pfam" id="PF08221">
    <property type="entry name" value="HTH_9"/>
    <property type="match status" value="1"/>
</dbReference>
<dbReference type="Pfam" id="PF22536">
    <property type="entry name" value="WHD_POLR3C"/>
    <property type="match status" value="1"/>
</dbReference>
<dbReference type="EMBL" id="JBDJPC010000003">
    <property type="protein sequence ID" value="KAL1509169.1"/>
    <property type="molecule type" value="Genomic_DNA"/>
</dbReference>
<organism evidence="10 11">
    <name type="scientific">Hypothenemus hampei</name>
    <name type="common">Coffee berry borer</name>
    <dbReference type="NCBI Taxonomy" id="57062"/>
    <lineage>
        <taxon>Eukaryota</taxon>
        <taxon>Metazoa</taxon>
        <taxon>Ecdysozoa</taxon>
        <taxon>Arthropoda</taxon>
        <taxon>Hexapoda</taxon>
        <taxon>Insecta</taxon>
        <taxon>Pterygota</taxon>
        <taxon>Neoptera</taxon>
        <taxon>Endopterygota</taxon>
        <taxon>Coleoptera</taxon>
        <taxon>Polyphaga</taxon>
        <taxon>Cucujiformia</taxon>
        <taxon>Curculionidae</taxon>
        <taxon>Scolytinae</taxon>
        <taxon>Hypothenemus</taxon>
    </lineage>
</organism>
<dbReference type="Pfam" id="PF05645">
    <property type="entry name" value="RNA_pol_Rpc82"/>
    <property type="match status" value="1"/>
</dbReference>